<evidence type="ECO:0000256" key="2">
    <source>
        <dbReference type="RuleBase" id="RU003616"/>
    </source>
</evidence>
<proteinExistence type="inferred from homology"/>
<reference evidence="4 5" key="1">
    <citation type="submission" date="2023-01" db="EMBL/GenBank/DDBJ databases">
        <title>Cultivation and genomic characterization of new, ubiquitous marine nitrite-oxidizing bacteria from the Nitrospirales.</title>
        <authorList>
            <person name="Mueller A.J."/>
            <person name="Daebeler A."/>
            <person name="Herbold C.W."/>
            <person name="Kirkegaard R.H."/>
            <person name="Daims H."/>
        </authorList>
    </citation>
    <scope>NUCLEOTIDE SEQUENCE [LARGE SCALE GENOMIC DNA]</scope>
    <source>
        <strain evidence="4 5">DK</strain>
    </source>
</reference>
<dbReference type="InterPro" id="IPR008978">
    <property type="entry name" value="HSP20-like_chaperone"/>
</dbReference>
<dbReference type="Proteomes" id="UP001302494">
    <property type="component" value="Chromosome"/>
</dbReference>
<evidence type="ECO:0000256" key="1">
    <source>
        <dbReference type="PROSITE-ProRule" id="PRU00285"/>
    </source>
</evidence>
<dbReference type="Pfam" id="PF00011">
    <property type="entry name" value="HSP20"/>
    <property type="match status" value="1"/>
</dbReference>
<sequence>MELKNLLTPWNWFKKEEEQSQSARSQNVSRSTDHPLARFHRDLDQLFDNVFQGFPLWAGGKENGNRGGGLILPQVDIGEGEKEYIITLEVPGVAEKDIHLTLADGTLMIQGEKRSEQEDKNKHYHRVERSYGSFQRMLSLPTDADENNVEAKFKNGVLTITIAKDPGAKPAVRKIAIT</sequence>
<dbReference type="PANTHER" id="PTHR11527">
    <property type="entry name" value="HEAT-SHOCK PROTEIN 20 FAMILY MEMBER"/>
    <property type="match status" value="1"/>
</dbReference>
<dbReference type="PROSITE" id="PS01031">
    <property type="entry name" value="SHSP"/>
    <property type="match status" value="1"/>
</dbReference>
<evidence type="ECO:0000313" key="5">
    <source>
        <dbReference type="Proteomes" id="UP001302494"/>
    </source>
</evidence>
<dbReference type="KEGG" id="nneo:PQG83_00910"/>
<accession>A0AA96JVZ5</accession>
<comment type="similarity">
    <text evidence="1 2">Belongs to the small heat shock protein (HSP20) family.</text>
</comment>
<dbReference type="CDD" id="cd06464">
    <property type="entry name" value="ACD_sHsps-like"/>
    <property type="match status" value="1"/>
</dbReference>
<dbReference type="EMBL" id="CP116968">
    <property type="protein sequence ID" value="WNM62337.1"/>
    <property type="molecule type" value="Genomic_DNA"/>
</dbReference>
<dbReference type="Gene3D" id="2.60.40.790">
    <property type="match status" value="1"/>
</dbReference>
<dbReference type="InterPro" id="IPR031107">
    <property type="entry name" value="Small_HSP"/>
</dbReference>
<evidence type="ECO:0000313" key="4">
    <source>
        <dbReference type="EMBL" id="WNM62337.1"/>
    </source>
</evidence>
<gene>
    <name evidence="4" type="ORF">PQG83_00910</name>
</gene>
<evidence type="ECO:0000259" key="3">
    <source>
        <dbReference type="PROSITE" id="PS01031"/>
    </source>
</evidence>
<keyword evidence="5" id="KW-1185">Reference proteome</keyword>
<name>A0AA96JVZ5_9BACT</name>
<organism evidence="4 5">
    <name type="scientific">Candidatus Nitrospira neomarina</name>
    <dbReference type="NCBI Taxonomy" id="3020899"/>
    <lineage>
        <taxon>Bacteria</taxon>
        <taxon>Pseudomonadati</taxon>
        <taxon>Nitrospirota</taxon>
        <taxon>Nitrospiria</taxon>
        <taxon>Nitrospirales</taxon>
        <taxon>Nitrospiraceae</taxon>
        <taxon>Nitrospira</taxon>
    </lineage>
</organism>
<dbReference type="AlphaFoldDB" id="A0AA96JVZ5"/>
<dbReference type="InterPro" id="IPR002068">
    <property type="entry name" value="A-crystallin/Hsp20_dom"/>
</dbReference>
<dbReference type="RefSeq" id="WP_312745679.1">
    <property type="nucleotide sequence ID" value="NZ_CP116968.1"/>
</dbReference>
<feature type="domain" description="SHSP" evidence="3">
    <location>
        <begin position="66"/>
        <end position="178"/>
    </location>
</feature>
<dbReference type="SUPFAM" id="SSF49764">
    <property type="entry name" value="HSP20-like chaperones"/>
    <property type="match status" value="1"/>
</dbReference>
<protein>
    <submittedName>
        <fullName evidence="4">Hsp20/alpha crystallin family protein</fullName>
    </submittedName>
</protein>